<gene>
    <name evidence="2" type="ORF">C1SCF055_LOCUS24722</name>
</gene>
<dbReference type="AlphaFoldDB" id="A0A9P1G2D7"/>
<evidence type="ECO:0000256" key="1">
    <source>
        <dbReference type="SAM" id="MobiDB-lite"/>
    </source>
</evidence>
<evidence type="ECO:0000313" key="4">
    <source>
        <dbReference type="Proteomes" id="UP001152797"/>
    </source>
</evidence>
<dbReference type="EMBL" id="CAMXCT010002477">
    <property type="protein sequence ID" value="CAI3998419.1"/>
    <property type="molecule type" value="Genomic_DNA"/>
</dbReference>
<proteinExistence type="predicted"/>
<comment type="caution">
    <text evidence="2">The sequence shown here is derived from an EMBL/GenBank/DDBJ whole genome shotgun (WGS) entry which is preliminary data.</text>
</comment>
<dbReference type="EMBL" id="CAMXCT030002477">
    <property type="protein sequence ID" value="CAL4785731.1"/>
    <property type="molecule type" value="Genomic_DNA"/>
</dbReference>
<organism evidence="2">
    <name type="scientific">Cladocopium goreaui</name>
    <dbReference type="NCBI Taxonomy" id="2562237"/>
    <lineage>
        <taxon>Eukaryota</taxon>
        <taxon>Sar</taxon>
        <taxon>Alveolata</taxon>
        <taxon>Dinophyceae</taxon>
        <taxon>Suessiales</taxon>
        <taxon>Symbiodiniaceae</taxon>
        <taxon>Cladocopium</taxon>
    </lineage>
</organism>
<dbReference type="EMBL" id="CAMXCT020002477">
    <property type="protein sequence ID" value="CAL1151794.1"/>
    <property type="molecule type" value="Genomic_DNA"/>
</dbReference>
<accession>A0A9P1G2D7</accession>
<name>A0A9P1G2D7_9DINO</name>
<protein>
    <submittedName>
        <fullName evidence="2">Uncharacterized protein</fullName>
    </submittedName>
</protein>
<dbReference type="Proteomes" id="UP001152797">
    <property type="component" value="Unassembled WGS sequence"/>
</dbReference>
<evidence type="ECO:0000313" key="2">
    <source>
        <dbReference type="EMBL" id="CAI3998419.1"/>
    </source>
</evidence>
<keyword evidence="4" id="KW-1185">Reference proteome</keyword>
<sequence>ISLDLNRFHAVNHRPKAQFKSNHRRACTVLRETMLLLSRLRALQQEDPVPLTSLDDLTLDDLMNEKVQFGQKHLGHTHMEAWQDQPWITYMITHYGKSQTPAHRRLLRFVELMIEHHEKDQVIIPVRPPQESVAGYAGTSGRSGSVFPQSKMKARPSGQTQAISLDDGTEEEFEMYASTTMTQPITENPEFKAIQDRMLNLENALSRVIHHLESKIEEVTQ</sequence>
<reference evidence="2" key="1">
    <citation type="submission" date="2022-10" db="EMBL/GenBank/DDBJ databases">
        <authorList>
            <person name="Chen Y."/>
            <person name="Dougan E. K."/>
            <person name="Chan C."/>
            <person name="Rhodes N."/>
            <person name="Thang M."/>
        </authorList>
    </citation>
    <scope>NUCLEOTIDE SEQUENCE</scope>
</reference>
<feature type="non-terminal residue" evidence="2">
    <location>
        <position position="1"/>
    </location>
</feature>
<reference evidence="3 4" key="2">
    <citation type="submission" date="2024-05" db="EMBL/GenBank/DDBJ databases">
        <authorList>
            <person name="Chen Y."/>
            <person name="Shah S."/>
            <person name="Dougan E. K."/>
            <person name="Thang M."/>
            <person name="Chan C."/>
        </authorList>
    </citation>
    <scope>NUCLEOTIDE SEQUENCE [LARGE SCALE GENOMIC DNA]</scope>
</reference>
<evidence type="ECO:0000313" key="3">
    <source>
        <dbReference type="EMBL" id="CAL4785731.1"/>
    </source>
</evidence>
<feature type="region of interest" description="Disordered" evidence="1">
    <location>
        <begin position="134"/>
        <end position="167"/>
    </location>
</feature>